<proteinExistence type="predicted"/>
<protein>
    <submittedName>
        <fullName evidence="1">Uncharacterized protein</fullName>
    </submittedName>
</protein>
<reference evidence="1" key="1">
    <citation type="journal article" date="2020" name="Nature">
        <title>Giant virus diversity and host interactions through global metagenomics.</title>
        <authorList>
            <person name="Schulz F."/>
            <person name="Roux S."/>
            <person name="Paez-Espino D."/>
            <person name="Jungbluth S."/>
            <person name="Walsh D.A."/>
            <person name="Denef V.J."/>
            <person name="McMahon K.D."/>
            <person name="Konstantinidis K.T."/>
            <person name="Eloe-Fadrosh E.A."/>
            <person name="Kyrpides N.C."/>
            <person name="Woyke T."/>
        </authorList>
    </citation>
    <scope>NUCLEOTIDE SEQUENCE</scope>
    <source>
        <strain evidence="1">GVMAG-S-1021933-23</strain>
    </source>
</reference>
<dbReference type="EMBL" id="MN740596">
    <property type="protein sequence ID" value="QHS78316.1"/>
    <property type="molecule type" value="Genomic_DNA"/>
</dbReference>
<name>A0A6C0AF45_9ZZZZ</name>
<organism evidence="1">
    <name type="scientific">viral metagenome</name>
    <dbReference type="NCBI Taxonomy" id="1070528"/>
    <lineage>
        <taxon>unclassified sequences</taxon>
        <taxon>metagenomes</taxon>
        <taxon>organismal metagenomes</taxon>
    </lineage>
</organism>
<evidence type="ECO:0000313" key="1">
    <source>
        <dbReference type="EMBL" id="QHS78316.1"/>
    </source>
</evidence>
<sequence length="164" mass="19376">MYSVNKNFDDSEKIRYIMISAGRLESYFDGNMEDLLRLMKNFDKKFLKKMVNSFSDEDDEENFPKTKHMKLVVSLGHHSKKTYKYKFNPSTNFEAFAKKNKINYKGSGVFELSESIKLSQIDILCNFIVPISRFESFQDALFDEEPLTEIFYDDANRVIKYSFK</sequence>
<dbReference type="AlphaFoldDB" id="A0A6C0AF45"/>
<accession>A0A6C0AF45</accession>